<evidence type="ECO:0000313" key="4">
    <source>
        <dbReference type="Proteomes" id="UP000070250"/>
    </source>
</evidence>
<gene>
    <name evidence="3" type="ORF">ACG33_06770</name>
</gene>
<dbReference type="EMBL" id="CP011971">
    <property type="protein sequence ID" value="AMN46805.1"/>
    <property type="molecule type" value="Genomic_DNA"/>
</dbReference>
<evidence type="ECO:0000313" key="3">
    <source>
        <dbReference type="EMBL" id="AMN46805.1"/>
    </source>
</evidence>
<dbReference type="STRING" id="465721.ACG33_06770"/>
<dbReference type="KEGG" id="sdf:ACG33_06770"/>
<dbReference type="Pfam" id="PF03658">
    <property type="entry name" value="Ub-RnfH"/>
    <property type="match status" value="1"/>
</dbReference>
<proteinExistence type="inferred from homology"/>
<dbReference type="PATRIC" id="fig|465721.4.peg.1443"/>
<dbReference type="NCBIfam" id="NF002490">
    <property type="entry name" value="PRK01777.1"/>
    <property type="match status" value="1"/>
</dbReference>
<protein>
    <recommendedName>
        <fullName evidence="2">UPF0125 protein ACG33_06770</fullName>
    </recommendedName>
</protein>
<accession>A0A127FB33</accession>
<evidence type="ECO:0000256" key="1">
    <source>
        <dbReference type="ARBA" id="ARBA00010645"/>
    </source>
</evidence>
<dbReference type="InterPro" id="IPR016155">
    <property type="entry name" value="Mopterin_synth/thiamin_S_b"/>
</dbReference>
<sequence>MGTEPVPDQRIPVQVVYALPGYQAIVALDVPEGATASEAVTLSGLLDRFPEIGAAPEACAVYGRLVPPSHVLAAQDRVEILRPLLIDPKENRRQVAARNQAATRRQTVTTCRSQ</sequence>
<organism evidence="3 4">
    <name type="scientific">Steroidobacter denitrificans</name>
    <dbReference type="NCBI Taxonomy" id="465721"/>
    <lineage>
        <taxon>Bacteria</taxon>
        <taxon>Pseudomonadati</taxon>
        <taxon>Pseudomonadota</taxon>
        <taxon>Gammaproteobacteria</taxon>
        <taxon>Steroidobacterales</taxon>
        <taxon>Steroidobacteraceae</taxon>
        <taxon>Steroidobacter</taxon>
    </lineage>
</organism>
<dbReference type="HAMAP" id="MF_00460">
    <property type="entry name" value="UPF0125_RnfH"/>
    <property type="match status" value="1"/>
</dbReference>
<name>A0A127FB33_STEDE</name>
<reference evidence="3 4" key="1">
    <citation type="submission" date="2015-06" db="EMBL/GenBank/DDBJ databases">
        <title>A Comprehensive Approach to Explore the Metabolic and Phylogenetic Diversity of Bacterial Steroid Degradation in the Environment: Testosterone as an Example.</title>
        <authorList>
            <person name="Yang F.-C."/>
            <person name="Chen Y.-L."/>
            <person name="Yu C.-P."/>
            <person name="Tang S.-L."/>
            <person name="Wang P.-H."/>
            <person name="Ismail W."/>
            <person name="Wang C.-H."/>
            <person name="Yang C.-Y."/>
            <person name="Chiang Y.-R."/>
        </authorList>
    </citation>
    <scope>NUCLEOTIDE SEQUENCE [LARGE SCALE GENOMIC DNA]</scope>
    <source>
        <strain evidence="3 4">DSM 18526</strain>
    </source>
</reference>
<evidence type="ECO:0000256" key="2">
    <source>
        <dbReference type="HAMAP-Rule" id="MF_00460"/>
    </source>
</evidence>
<dbReference type="AlphaFoldDB" id="A0A127FB33"/>
<dbReference type="Proteomes" id="UP000070250">
    <property type="component" value="Chromosome"/>
</dbReference>
<comment type="similarity">
    <text evidence="1 2">Belongs to the UPF0125 (RnfH) family.</text>
</comment>
<dbReference type="OrthoDB" id="9796575at2"/>
<dbReference type="PANTHER" id="PTHR37483">
    <property type="entry name" value="UPF0125 PROTEIN RATB"/>
    <property type="match status" value="1"/>
</dbReference>
<dbReference type="InterPro" id="IPR005346">
    <property type="entry name" value="RnfH"/>
</dbReference>
<dbReference type="InterPro" id="IPR037021">
    <property type="entry name" value="RnfH_sf"/>
</dbReference>
<dbReference type="RefSeq" id="WP_066919806.1">
    <property type="nucleotide sequence ID" value="NZ_CP011971.1"/>
</dbReference>
<dbReference type="Gene3D" id="3.10.20.280">
    <property type="entry name" value="RnfH-like"/>
    <property type="match status" value="1"/>
</dbReference>
<dbReference type="PANTHER" id="PTHR37483:SF1">
    <property type="entry name" value="UPF0125 PROTEIN RATB"/>
    <property type="match status" value="1"/>
</dbReference>
<keyword evidence="4" id="KW-1185">Reference proteome</keyword>
<dbReference type="SUPFAM" id="SSF54285">
    <property type="entry name" value="MoaD/ThiS"/>
    <property type="match status" value="1"/>
</dbReference>